<name>A0A5C2S6S0_9APHY</name>
<dbReference type="OrthoDB" id="6692864at2759"/>
<dbReference type="SUPFAM" id="SSF48264">
    <property type="entry name" value="Cytochrome P450"/>
    <property type="match status" value="1"/>
</dbReference>
<dbReference type="InterPro" id="IPR002403">
    <property type="entry name" value="Cyt_P450_E_grp-IV"/>
</dbReference>
<dbReference type="CDD" id="cd11061">
    <property type="entry name" value="CYP67-like"/>
    <property type="match status" value="1"/>
</dbReference>
<keyword evidence="6 8" id="KW-0408">Iron</keyword>
<dbReference type="AlphaFoldDB" id="A0A5C2S6S0"/>
<dbReference type="EMBL" id="ML122272">
    <property type="protein sequence ID" value="RPD58907.1"/>
    <property type="molecule type" value="Genomic_DNA"/>
</dbReference>
<dbReference type="GO" id="GO:0005506">
    <property type="term" value="F:iron ion binding"/>
    <property type="evidence" value="ECO:0007669"/>
    <property type="project" value="InterPro"/>
</dbReference>
<organism evidence="10 11">
    <name type="scientific">Lentinus tigrinus ALCF2SS1-6</name>
    <dbReference type="NCBI Taxonomy" id="1328759"/>
    <lineage>
        <taxon>Eukaryota</taxon>
        <taxon>Fungi</taxon>
        <taxon>Dikarya</taxon>
        <taxon>Basidiomycota</taxon>
        <taxon>Agaricomycotina</taxon>
        <taxon>Agaricomycetes</taxon>
        <taxon>Polyporales</taxon>
        <taxon>Polyporaceae</taxon>
        <taxon>Lentinus</taxon>
    </lineage>
</organism>
<comment type="cofactor">
    <cofactor evidence="1 8">
        <name>heme</name>
        <dbReference type="ChEBI" id="CHEBI:30413"/>
    </cofactor>
</comment>
<dbReference type="GO" id="GO:0004497">
    <property type="term" value="F:monooxygenase activity"/>
    <property type="evidence" value="ECO:0007669"/>
    <property type="project" value="UniProtKB-KW"/>
</dbReference>
<dbReference type="InterPro" id="IPR050121">
    <property type="entry name" value="Cytochrome_P450_monoxygenase"/>
</dbReference>
<evidence type="ECO:0000313" key="11">
    <source>
        <dbReference type="Proteomes" id="UP000313359"/>
    </source>
</evidence>
<evidence type="ECO:0000256" key="4">
    <source>
        <dbReference type="ARBA" id="ARBA00022723"/>
    </source>
</evidence>
<comment type="pathway">
    <text evidence="2">Secondary metabolite biosynthesis.</text>
</comment>
<dbReference type="InterPro" id="IPR036396">
    <property type="entry name" value="Cyt_P450_sf"/>
</dbReference>
<keyword evidence="4 8" id="KW-0479">Metal-binding</keyword>
<sequence length="558" mass="62237">MSLRDVSPLTVPLAIVAHQLFRRYEIYSVSIHAFLFLVPPALVAVHVSSQSSCTLPLSAALVNALVSYIGALAASVVAYRLSPLHPLARYPGPVWRKVSMIGPAILAATGHRAQAFVEMHKKYGNIVRSGPNELCIIDASLVGPLLGPTGLPKGPNHVGASVTPEHVSLAGIQDIPYHLQRRRPWNRGLNQNALKEYEPLIFDRLQLLVRRLKEQSGTIDLGLWLKYFAYDFMSDMAFGGGSELLREGDKNNIWSIIEEGMVFATILHTLPWLGTYLFKIPGSIKPLLAMQQTTARLERGSKTRDLYYYLSNEDLPDKDPPSLRELADDGVLAVVAGSDTASLTMTSVFYLLLTHPETYATLQEEIDTLYPPGEPDSETKHHHEMPYLNAVINEALRLFPPVPSGTQRQVPRNAAPVVIGSVVIPPGTVVYLPTLALHRDPRNFTFPDDFWPERWLIASGQRHYEEARLPSSASSLRKADRPEFVHNEAAFTPFSIGPMNCPGKGLAMLEMRMVIVKLMKNFMLELQDGWDPATYEKEFKDYFTAARPDLPVTFRLRL</sequence>
<reference evidence="10" key="1">
    <citation type="journal article" date="2018" name="Genome Biol. Evol.">
        <title>Genomics and development of Lentinus tigrinus, a white-rot wood-decaying mushroom with dimorphic fruiting bodies.</title>
        <authorList>
            <person name="Wu B."/>
            <person name="Xu Z."/>
            <person name="Knudson A."/>
            <person name="Carlson A."/>
            <person name="Chen N."/>
            <person name="Kovaka S."/>
            <person name="LaButti K."/>
            <person name="Lipzen A."/>
            <person name="Pennachio C."/>
            <person name="Riley R."/>
            <person name="Schakwitz W."/>
            <person name="Umezawa K."/>
            <person name="Ohm R.A."/>
            <person name="Grigoriev I.V."/>
            <person name="Nagy L.G."/>
            <person name="Gibbons J."/>
            <person name="Hibbett D."/>
        </authorList>
    </citation>
    <scope>NUCLEOTIDE SEQUENCE [LARGE SCALE GENOMIC DNA]</scope>
    <source>
        <strain evidence="10">ALCF2SS1-6</strain>
    </source>
</reference>
<dbReference type="PANTHER" id="PTHR24305:SF187">
    <property type="entry name" value="P450, PUTATIVE (EUROFUNG)-RELATED"/>
    <property type="match status" value="1"/>
</dbReference>
<comment type="similarity">
    <text evidence="3">Belongs to the cytochrome P450 family.</text>
</comment>
<gene>
    <name evidence="10" type="ORF">L227DRAFT_527996</name>
</gene>
<dbReference type="PRINTS" id="PR00385">
    <property type="entry name" value="P450"/>
</dbReference>
<dbReference type="GO" id="GO:0016705">
    <property type="term" value="F:oxidoreductase activity, acting on paired donors, with incorporation or reduction of molecular oxygen"/>
    <property type="evidence" value="ECO:0007669"/>
    <property type="project" value="InterPro"/>
</dbReference>
<dbReference type="STRING" id="1328759.A0A5C2S6S0"/>
<evidence type="ECO:0000256" key="8">
    <source>
        <dbReference type="PIRSR" id="PIRSR602403-1"/>
    </source>
</evidence>
<keyword evidence="9" id="KW-0812">Transmembrane</keyword>
<keyword evidence="7 10" id="KW-0503">Monooxygenase</keyword>
<accession>A0A5C2S6S0</accession>
<evidence type="ECO:0000256" key="5">
    <source>
        <dbReference type="ARBA" id="ARBA00023002"/>
    </source>
</evidence>
<evidence type="ECO:0000256" key="9">
    <source>
        <dbReference type="SAM" id="Phobius"/>
    </source>
</evidence>
<evidence type="ECO:0000256" key="6">
    <source>
        <dbReference type="ARBA" id="ARBA00023004"/>
    </source>
</evidence>
<evidence type="ECO:0000256" key="2">
    <source>
        <dbReference type="ARBA" id="ARBA00005179"/>
    </source>
</evidence>
<dbReference type="PANTHER" id="PTHR24305">
    <property type="entry name" value="CYTOCHROME P450"/>
    <property type="match status" value="1"/>
</dbReference>
<keyword evidence="9" id="KW-0472">Membrane</keyword>
<dbReference type="GO" id="GO:0020037">
    <property type="term" value="F:heme binding"/>
    <property type="evidence" value="ECO:0007669"/>
    <property type="project" value="InterPro"/>
</dbReference>
<keyword evidence="11" id="KW-1185">Reference proteome</keyword>
<evidence type="ECO:0000256" key="3">
    <source>
        <dbReference type="ARBA" id="ARBA00010617"/>
    </source>
</evidence>
<keyword evidence="8" id="KW-0349">Heme</keyword>
<dbReference type="InterPro" id="IPR001128">
    <property type="entry name" value="Cyt_P450"/>
</dbReference>
<feature type="transmembrane region" description="Helical" evidence="9">
    <location>
        <begin position="26"/>
        <end position="45"/>
    </location>
</feature>
<feature type="binding site" description="axial binding residue" evidence="8">
    <location>
        <position position="501"/>
    </location>
    <ligand>
        <name>heme</name>
        <dbReference type="ChEBI" id="CHEBI:30413"/>
    </ligand>
    <ligandPart>
        <name>Fe</name>
        <dbReference type="ChEBI" id="CHEBI:18248"/>
    </ligandPart>
</feature>
<evidence type="ECO:0000313" key="10">
    <source>
        <dbReference type="EMBL" id="RPD58907.1"/>
    </source>
</evidence>
<protein>
    <submittedName>
        <fullName evidence="10">High nitrogen upregulated cytochrome P450 monooxygenase 2</fullName>
    </submittedName>
</protein>
<feature type="transmembrane region" description="Helical" evidence="9">
    <location>
        <begin position="57"/>
        <end position="79"/>
    </location>
</feature>
<proteinExistence type="inferred from homology"/>
<keyword evidence="9" id="KW-1133">Transmembrane helix</keyword>
<feature type="non-terminal residue" evidence="10">
    <location>
        <position position="1"/>
    </location>
</feature>
<dbReference type="Gene3D" id="1.10.630.10">
    <property type="entry name" value="Cytochrome P450"/>
    <property type="match status" value="1"/>
</dbReference>
<dbReference type="PRINTS" id="PR00465">
    <property type="entry name" value="EP450IV"/>
</dbReference>
<dbReference type="Pfam" id="PF00067">
    <property type="entry name" value="p450"/>
    <property type="match status" value="1"/>
</dbReference>
<evidence type="ECO:0000256" key="7">
    <source>
        <dbReference type="ARBA" id="ARBA00023033"/>
    </source>
</evidence>
<keyword evidence="5" id="KW-0560">Oxidoreductase</keyword>
<evidence type="ECO:0000256" key="1">
    <source>
        <dbReference type="ARBA" id="ARBA00001971"/>
    </source>
</evidence>
<dbReference type="Proteomes" id="UP000313359">
    <property type="component" value="Unassembled WGS sequence"/>
</dbReference>